<keyword evidence="5" id="KW-0539">Nucleus</keyword>
<proteinExistence type="predicted"/>
<dbReference type="PANTHER" id="PTHR47338">
    <property type="entry name" value="ZN(II)2CYS6 TRANSCRIPTION FACTOR (EUROFUNG)-RELATED"/>
    <property type="match status" value="1"/>
</dbReference>
<dbReference type="GO" id="GO:0000981">
    <property type="term" value="F:DNA-binding transcription factor activity, RNA polymerase II-specific"/>
    <property type="evidence" value="ECO:0007669"/>
    <property type="project" value="InterPro"/>
</dbReference>
<dbReference type="STRING" id="1149755.A0A2J6R617"/>
<dbReference type="OrthoDB" id="3862662at2759"/>
<evidence type="ECO:0000256" key="2">
    <source>
        <dbReference type="ARBA" id="ARBA00022723"/>
    </source>
</evidence>
<dbReference type="GO" id="GO:0003677">
    <property type="term" value="F:DNA binding"/>
    <property type="evidence" value="ECO:0007669"/>
    <property type="project" value="InterPro"/>
</dbReference>
<dbReference type="CDD" id="cd12148">
    <property type="entry name" value="fungal_TF_MHR"/>
    <property type="match status" value="1"/>
</dbReference>
<dbReference type="GO" id="GO:0005634">
    <property type="term" value="C:nucleus"/>
    <property type="evidence" value="ECO:0007669"/>
    <property type="project" value="UniProtKB-SubCell"/>
</dbReference>
<evidence type="ECO:0000256" key="1">
    <source>
        <dbReference type="ARBA" id="ARBA00004123"/>
    </source>
</evidence>
<accession>A0A2J6R617</accession>
<dbReference type="SUPFAM" id="SSF57701">
    <property type="entry name" value="Zn2/Cys6 DNA-binding domain"/>
    <property type="match status" value="1"/>
</dbReference>
<dbReference type="InterPro" id="IPR001138">
    <property type="entry name" value="Zn2Cys6_DnaBD"/>
</dbReference>
<dbReference type="InterPro" id="IPR036864">
    <property type="entry name" value="Zn2-C6_fun-type_DNA-bd_sf"/>
</dbReference>
<evidence type="ECO:0000256" key="5">
    <source>
        <dbReference type="ARBA" id="ARBA00023242"/>
    </source>
</evidence>
<keyword evidence="3" id="KW-0805">Transcription regulation</keyword>
<comment type="subcellular location">
    <subcellularLocation>
        <location evidence="1">Nucleus</location>
    </subcellularLocation>
</comment>
<evidence type="ECO:0000313" key="9">
    <source>
        <dbReference type="Proteomes" id="UP000235786"/>
    </source>
</evidence>
<dbReference type="Proteomes" id="UP000235786">
    <property type="component" value="Unassembled WGS sequence"/>
</dbReference>
<keyword evidence="4" id="KW-0804">Transcription</keyword>
<feature type="domain" description="Xylanolytic transcriptional activator regulatory" evidence="7">
    <location>
        <begin position="215"/>
        <end position="292"/>
    </location>
</feature>
<organism evidence="8 9">
    <name type="scientific">Hyaloscypha variabilis (strain UAMH 11265 / GT02V1 / F)</name>
    <name type="common">Meliniomyces variabilis</name>
    <dbReference type="NCBI Taxonomy" id="1149755"/>
    <lineage>
        <taxon>Eukaryota</taxon>
        <taxon>Fungi</taxon>
        <taxon>Dikarya</taxon>
        <taxon>Ascomycota</taxon>
        <taxon>Pezizomycotina</taxon>
        <taxon>Leotiomycetes</taxon>
        <taxon>Helotiales</taxon>
        <taxon>Hyaloscyphaceae</taxon>
        <taxon>Hyaloscypha</taxon>
        <taxon>Hyaloscypha variabilis</taxon>
    </lineage>
</organism>
<sequence>MLETAARRQALRACLSCKTQKRRCDKTLPGCSYCKNSPKKLHATRSAPVKDHESPVAPHSAGSRGTQPGFPAVFFLDTKIFRNSHLSIPVPRLPVPKYAHHHIGDVSANHAVASRYFETVHPYMCFISKQRFYTYVLNPLSEPRAENALLLLCVRLITVSCPKTLDVHPAKAPAYLAARRFHAEVEAAGIYNLQVLQAAILIALYELGHAIYPQAYLSIGSCARFAIAFGFDEKGIRKSNLVYDWIESEERKRAWWAVLILDRFVNLGNPTRTLAIGDPDSDSILPMDDEVWNSARDYSGPSFTVSSPSSLRMGRFARFAQATYLLGRVLRHVSDEMIDMSFREEEATQLRRTLLALVKLSEMEGEVRRLEFCTQTAVCHSALLILADSKNCPNTRECVIAIAKEAVRVSDDFVSGLAMDAEYVSPFMLHLTYSVGVIYMEMNQEMYREESSQAIHVLKQSLQILDRRWKAAGTYAEILKAREIMGLR</sequence>
<gene>
    <name evidence="8" type="ORF">L207DRAFT_571387</name>
</gene>
<evidence type="ECO:0000259" key="7">
    <source>
        <dbReference type="SMART" id="SM00906"/>
    </source>
</evidence>
<reference evidence="8 9" key="1">
    <citation type="submission" date="2016-04" db="EMBL/GenBank/DDBJ databases">
        <title>A degradative enzymes factory behind the ericoid mycorrhizal symbiosis.</title>
        <authorList>
            <consortium name="DOE Joint Genome Institute"/>
            <person name="Martino E."/>
            <person name="Morin E."/>
            <person name="Grelet G."/>
            <person name="Kuo A."/>
            <person name="Kohler A."/>
            <person name="Daghino S."/>
            <person name="Barry K."/>
            <person name="Choi C."/>
            <person name="Cichocki N."/>
            <person name="Clum A."/>
            <person name="Copeland A."/>
            <person name="Hainaut M."/>
            <person name="Haridas S."/>
            <person name="Labutti K."/>
            <person name="Lindquist E."/>
            <person name="Lipzen A."/>
            <person name="Khouja H.-R."/>
            <person name="Murat C."/>
            <person name="Ohm R."/>
            <person name="Olson A."/>
            <person name="Spatafora J."/>
            <person name="Veneault-Fourrey C."/>
            <person name="Henrissat B."/>
            <person name="Grigoriev I."/>
            <person name="Martin F."/>
            <person name="Perotto S."/>
        </authorList>
    </citation>
    <scope>NUCLEOTIDE SEQUENCE [LARGE SCALE GENOMIC DNA]</scope>
    <source>
        <strain evidence="8 9">F</strain>
    </source>
</reference>
<dbReference type="InterPro" id="IPR050815">
    <property type="entry name" value="TF_fung"/>
</dbReference>
<dbReference type="GO" id="GO:0006351">
    <property type="term" value="P:DNA-templated transcription"/>
    <property type="evidence" value="ECO:0007669"/>
    <property type="project" value="InterPro"/>
</dbReference>
<dbReference type="GO" id="GO:0008270">
    <property type="term" value="F:zinc ion binding"/>
    <property type="evidence" value="ECO:0007669"/>
    <property type="project" value="InterPro"/>
</dbReference>
<keyword evidence="2" id="KW-0479">Metal-binding</keyword>
<keyword evidence="9" id="KW-1185">Reference proteome</keyword>
<protein>
    <recommendedName>
        <fullName evidence="7">Xylanolytic transcriptional activator regulatory domain-containing protein</fullName>
    </recommendedName>
</protein>
<dbReference type="SMART" id="SM00906">
    <property type="entry name" value="Fungal_trans"/>
    <property type="match status" value="1"/>
</dbReference>
<evidence type="ECO:0000256" key="6">
    <source>
        <dbReference type="SAM" id="MobiDB-lite"/>
    </source>
</evidence>
<feature type="region of interest" description="Disordered" evidence="6">
    <location>
        <begin position="44"/>
        <end position="65"/>
    </location>
</feature>
<evidence type="ECO:0000256" key="4">
    <source>
        <dbReference type="ARBA" id="ARBA00023163"/>
    </source>
</evidence>
<dbReference type="AlphaFoldDB" id="A0A2J6R617"/>
<evidence type="ECO:0000256" key="3">
    <source>
        <dbReference type="ARBA" id="ARBA00023015"/>
    </source>
</evidence>
<name>A0A2J6R617_HYAVF</name>
<evidence type="ECO:0000313" key="8">
    <source>
        <dbReference type="EMBL" id="PMD33968.1"/>
    </source>
</evidence>
<dbReference type="InterPro" id="IPR007219">
    <property type="entry name" value="XnlR_reg_dom"/>
</dbReference>
<dbReference type="CDD" id="cd00067">
    <property type="entry name" value="GAL4"/>
    <property type="match status" value="1"/>
</dbReference>
<dbReference type="EMBL" id="KZ613955">
    <property type="protein sequence ID" value="PMD33968.1"/>
    <property type="molecule type" value="Genomic_DNA"/>
</dbReference>
<dbReference type="PANTHER" id="PTHR47338:SF20">
    <property type="entry name" value="ZN(II)2CYS6 TRANSCRIPTION FACTOR (EUROFUNG)"/>
    <property type="match status" value="1"/>
</dbReference>
<dbReference type="Pfam" id="PF04082">
    <property type="entry name" value="Fungal_trans"/>
    <property type="match status" value="1"/>
</dbReference>